<dbReference type="EMBL" id="FRBR01000004">
    <property type="protein sequence ID" value="SHL66568.1"/>
    <property type="molecule type" value="Genomic_DNA"/>
</dbReference>
<dbReference type="PANTHER" id="PTHR46268">
    <property type="entry name" value="STRESS RESPONSE PROTEIN NHAX"/>
    <property type="match status" value="1"/>
</dbReference>
<name>A0A1M7CH27_9RHOB</name>
<organism evidence="3 4">
    <name type="scientific">Roseovarius pacificus</name>
    <dbReference type="NCBI Taxonomy" id="337701"/>
    <lineage>
        <taxon>Bacteria</taxon>
        <taxon>Pseudomonadati</taxon>
        <taxon>Pseudomonadota</taxon>
        <taxon>Alphaproteobacteria</taxon>
        <taxon>Rhodobacterales</taxon>
        <taxon>Roseobacteraceae</taxon>
        <taxon>Roseovarius</taxon>
    </lineage>
</organism>
<dbReference type="PANTHER" id="PTHR46268:SF15">
    <property type="entry name" value="UNIVERSAL STRESS PROTEIN HP_0031"/>
    <property type="match status" value="1"/>
</dbReference>
<dbReference type="STRING" id="337701.SAMN05444398_104236"/>
<sequence>MTYNSLFSVITDENLAEGVLNHAMEMAKAHDAHLDVLCLGVDRSQAGYYYAGASAVVLQETITRAHEESEAIEKRVTKMLDGSGLRWASETGVAQLADLGRHVASRARFSDLVVLAQPYGEGHGAELEPVTESALFEAHTPALIVPDNAKPAPAPQRIMIGWNESPEALIAVRAALPMLIQADVAHVVVIDPPTHGPNRSDPGGMLSQYLARHDVKVEIDVLSKTLPRVSDVMMRHAADMDADMVVMGAYGHSRFREAVFGGATRYMLEQAKLPVFMAH</sequence>
<proteinExistence type="inferred from homology"/>
<dbReference type="CDD" id="cd00293">
    <property type="entry name" value="USP-like"/>
    <property type="match status" value="1"/>
</dbReference>
<evidence type="ECO:0000256" key="1">
    <source>
        <dbReference type="ARBA" id="ARBA00008791"/>
    </source>
</evidence>
<dbReference type="Pfam" id="PF00582">
    <property type="entry name" value="Usp"/>
    <property type="match status" value="1"/>
</dbReference>
<dbReference type="Proteomes" id="UP000183974">
    <property type="component" value="Unassembled WGS sequence"/>
</dbReference>
<evidence type="ECO:0000313" key="3">
    <source>
        <dbReference type="EMBL" id="SHL66568.1"/>
    </source>
</evidence>
<dbReference type="Gene3D" id="3.40.50.12370">
    <property type="match status" value="1"/>
</dbReference>
<evidence type="ECO:0000313" key="4">
    <source>
        <dbReference type="Proteomes" id="UP000183974"/>
    </source>
</evidence>
<feature type="domain" description="UspA" evidence="2">
    <location>
        <begin position="156"/>
        <end position="278"/>
    </location>
</feature>
<accession>A0A1M7CH27</accession>
<protein>
    <submittedName>
        <fullName evidence="3">Universal stress protein family protein</fullName>
    </submittedName>
</protein>
<dbReference type="SUPFAM" id="SSF52402">
    <property type="entry name" value="Adenine nucleotide alpha hydrolases-like"/>
    <property type="match status" value="2"/>
</dbReference>
<dbReference type="InterPro" id="IPR006016">
    <property type="entry name" value="UspA"/>
</dbReference>
<dbReference type="OrthoDB" id="9804721at2"/>
<dbReference type="AlphaFoldDB" id="A0A1M7CH27"/>
<dbReference type="RefSeq" id="WP_073034575.1">
    <property type="nucleotide sequence ID" value="NZ_BMLR01000004.1"/>
</dbReference>
<reference evidence="3 4" key="1">
    <citation type="submission" date="2016-11" db="EMBL/GenBank/DDBJ databases">
        <authorList>
            <person name="Jaros S."/>
            <person name="Januszkiewicz K."/>
            <person name="Wedrychowicz H."/>
        </authorList>
    </citation>
    <scope>NUCLEOTIDE SEQUENCE [LARGE SCALE GENOMIC DNA]</scope>
    <source>
        <strain evidence="3 4">DSM 29589</strain>
    </source>
</reference>
<keyword evidence="4" id="KW-1185">Reference proteome</keyword>
<gene>
    <name evidence="3" type="ORF">SAMN05444398_104236</name>
</gene>
<comment type="similarity">
    <text evidence="1">Belongs to the universal stress protein A family.</text>
</comment>
<evidence type="ECO:0000259" key="2">
    <source>
        <dbReference type="Pfam" id="PF00582"/>
    </source>
</evidence>